<comment type="caution">
    <text evidence="1">The sequence shown here is derived from an EMBL/GenBank/DDBJ whole genome shotgun (WGS) entry which is preliminary data.</text>
</comment>
<reference evidence="2" key="2">
    <citation type="journal article" date="2017" name="J. Anim. Genet.">
        <title>Multiple reference genome sequences of hot pepper reveal the massive evolution of plant disease resistance genes by retroduplication.</title>
        <authorList>
            <person name="Kim S."/>
            <person name="Park J."/>
            <person name="Yeom S.-I."/>
            <person name="Kim Y.-M."/>
            <person name="Seo E."/>
            <person name="Kim K.-T."/>
            <person name="Kim M.-S."/>
            <person name="Lee J.M."/>
            <person name="Cheong K."/>
            <person name="Shin H.-S."/>
            <person name="Kim S.-B."/>
            <person name="Han K."/>
            <person name="Lee J."/>
            <person name="Park M."/>
            <person name="Lee H.-A."/>
            <person name="Lee H.-Y."/>
            <person name="Lee Y."/>
            <person name="Oh S."/>
            <person name="Lee J.H."/>
            <person name="Choi E."/>
            <person name="Choi E."/>
            <person name="Lee S.E."/>
            <person name="Jeon J."/>
            <person name="Kim H."/>
            <person name="Choi G."/>
            <person name="Song H."/>
            <person name="Lee J."/>
            <person name="Lee S.-C."/>
            <person name="Kwon J.-K."/>
            <person name="Lee H.-Y."/>
            <person name="Koo N."/>
            <person name="Hong Y."/>
            <person name="Kim R.W."/>
            <person name="Kang W.-H."/>
            <person name="Huh J.H."/>
            <person name="Kang B.-C."/>
            <person name="Yang T.-J."/>
            <person name="Lee Y.-H."/>
            <person name="Bennetzen J.L."/>
            <person name="Choi D."/>
        </authorList>
    </citation>
    <scope>NUCLEOTIDE SEQUENCE [LARGE SCALE GENOMIC DNA]</scope>
    <source>
        <strain evidence="2">cv. PBC81</strain>
    </source>
</reference>
<dbReference type="PANTHER" id="PTHR36607:SF26">
    <property type="entry name" value="AMINOTRANSFERASE-LIKE PLANT MOBILE DOMAIN-CONTAINING PROTEIN"/>
    <property type="match status" value="1"/>
</dbReference>
<organism evidence="1 2">
    <name type="scientific">Capsicum baccatum</name>
    <name type="common">Peruvian pepper</name>
    <dbReference type="NCBI Taxonomy" id="33114"/>
    <lineage>
        <taxon>Eukaryota</taxon>
        <taxon>Viridiplantae</taxon>
        <taxon>Streptophyta</taxon>
        <taxon>Embryophyta</taxon>
        <taxon>Tracheophyta</taxon>
        <taxon>Spermatophyta</taxon>
        <taxon>Magnoliopsida</taxon>
        <taxon>eudicotyledons</taxon>
        <taxon>Gunneridae</taxon>
        <taxon>Pentapetalae</taxon>
        <taxon>asterids</taxon>
        <taxon>lamiids</taxon>
        <taxon>Solanales</taxon>
        <taxon>Solanaceae</taxon>
        <taxon>Solanoideae</taxon>
        <taxon>Capsiceae</taxon>
        <taxon>Capsicum</taxon>
    </lineage>
</organism>
<dbReference type="PANTHER" id="PTHR36607">
    <property type="entry name" value="1,2-DIHYDROXY-3-KETO-5-METHYLTHIOPENTENE DIOXYGENASE 4"/>
    <property type="match status" value="1"/>
</dbReference>
<sequence length="291" mass="32192">MAKQFNLVDARQLFQQVNVKKLPLLSLLQGKEVPIDDSGKLSNSWSDFFIGLRSSFVTLRHDNDLIVEPYSPYQFSRQFEFCQDVPGILKKHHFDGSLLALVQLWDSCVRLGSLSKLNIPMCLLDNGPFMIAASSSNESNASQEPNCKCLKKKHKDLSDQHREFADLDSISIETAIFEHGAAGSTLSLADLANQLSLLDVSNNKFGDDVFGEDCVTSPNPSSLLKSTNLSLDNAMTQTANKDSSTKLPKNIESFQNVPTTDMVAKANDDRSSNVPKDLVRPLQQIAPNFEP</sequence>
<reference evidence="1 2" key="1">
    <citation type="journal article" date="2017" name="Genome Biol.">
        <title>New reference genome sequences of hot pepper reveal the massive evolution of plant disease-resistance genes by retroduplication.</title>
        <authorList>
            <person name="Kim S."/>
            <person name="Park J."/>
            <person name="Yeom S.I."/>
            <person name="Kim Y.M."/>
            <person name="Seo E."/>
            <person name="Kim K.T."/>
            <person name="Kim M.S."/>
            <person name="Lee J.M."/>
            <person name="Cheong K."/>
            <person name="Shin H.S."/>
            <person name="Kim S.B."/>
            <person name="Han K."/>
            <person name="Lee J."/>
            <person name="Park M."/>
            <person name="Lee H.A."/>
            <person name="Lee H.Y."/>
            <person name="Lee Y."/>
            <person name="Oh S."/>
            <person name="Lee J.H."/>
            <person name="Choi E."/>
            <person name="Choi E."/>
            <person name="Lee S.E."/>
            <person name="Jeon J."/>
            <person name="Kim H."/>
            <person name="Choi G."/>
            <person name="Song H."/>
            <person name="Lee J."/>
            <person name="Lee S.C."/>
            <person name="Kwon J.K."/>
            <person name="Lee H.Y."/>
            <person name="Koo N."/>
            <person name="Hong Y."/>
            <person name="Kim R.W."/>
            <person name="Kang W.H."/>
            <person name="Huh J.H."/>
            <person name="Kang B.C."/>
            <person name="Yang T.J."/>
            <person name="Lee Y.H."/>
            <person name="Bennetzen J.L."/>
            <person name="Choi D."/>
        </authorList>
    </citation>
    <scope>NUCLEOTIDE SEQUENCE [LARGE SCALE GENOMIC DNA]</scope>
    <source>
        <strain evidence="2">cv. PBC81</strain>
    </source>
</reference>
<name>A0A2G2VVJ5_CAPBA</name>
<proteinExistence type="predicted"/>
<dbReference type="EMBL" id="MLFT02000010">
    <property type="protein sequence ID" value="PHT37010.1"/>
    <property type="molecule type" value="Genomic_DNA"/>
</dbReference>
<gene>
    <name evidence="1" type="ORF">CQW23_24710</name>
</gene>
<accession>A0A2G2VVJ5</accession>
<keyword evidence="2" id="KW-1185">Reference proteome</keyword>
<dbReference type="OrthoDB" id="1642709at2759"/>
<protein>
    <submittedName>
        <fullName evidence="1">Uncharacterized protein</fullName>
    </submittedName>
</protein>
<evidence type="ECO:0000313" key="1">
    <source>
        <dbReference type="EMBL" id="PHT37010.1"/>
    </source>
</evidence>
<dbReference type="Proteomes" id="UP000224567">
    <property type="component" value="Unassembled WGS sequence"/>
</dbReference>
<dbReference type="AlphaFoldDB" id="A0A2G2VVJ5"/>
<evidence type="ECO:0000313" key="2">
    <source>
        <dbReference type="Proteomes" id="UP000224567"/>
    </source>
</evidence>